<keyword evidence="8" id="KW-1185">Reference proteome</keyword>
<organism evidence="7 9">
    <name type="scientific">Streptococcus iniae</name>
    <name type="common">Streptococcus shiloi</name>
    <dbReference type="NCBI Taxonomy" id="1346"/>
    <lineage>
        <taxon>Bacteria</taxon>
        <taxon>Bacillati</taxon>
        <taxon>Bacillota</taxon>
        <taxon>Bacilli</taxon>
        <taxon>Lactobacillales</taxon>
        <taxon>Streptococcaceae</taxon>
        <taxon>Streptococcus</taxon>
    </lineage>
</organism>
<reference evidence="7 9" key="2">
    <citation type="submission" date="2018-06" db="EMBL/GenBank/DDBJ databases">
        <title>Mutators as drivers of adaptation in pathogenic bacteria and a risk factor for host jumps and vaccine escape.</title>
        <authorList>
            <person name="Barnes A.C."/>
            <person name="Silayeva O."/>
        </authorList>
    </citation>
    <scope>NUCLEOTIDE SEQUENCE [LARGE SCALE GENOMIC DNA]</scope>
    <source>
        <strain evidence="7 9">QMA0445</strain>
    </source>
</reference>
<comment type="function">
    <text evidence="5">Bifunctional serine/threonine kinase and phosphorylase involved in the regulation of the pyruvate, phosphate dikinase (PPDK) by catalyzing its phosphorylation/dephosphorylation.</text>
</comment>
<reference evidence="6 8" key="1">
    <citation type="journal article" date="2014" name="Genome Announc.">
        <title>Complete Genome Sequence of a Virulent Strain, Streptococcus iniae ISET0901, Isolated from Diseased Tilapia.</title>
        <authorList>
            <person name="Pridgeon J.W."/>
            <person name="Zhang D."/>
            <person name="Zhang L."/>
        </authorList>
    </citation>
    <scope>NUCLEOTIDE SEQUENCE [LARGE SCALE GENOMIC DNA]</scope>
    <source>
        <strain evidence="6 8">ISET0901</strain>
    </source>
</reference>
<sequence>MEEALSIYIVSDSLGETARALAKACVYQFPNHESWEFKRFTNIKSKDLLDGVFKSANQDHVLFMFSLVNEELACYAVEKAIVENYAYVDLLTNVIKAISHISGIQPLGQPGTLRKLDSLYFKRVNAIEFAVKYDDGKDPRGILEADVILLGVSRTSKTPLSMYLADKQLKVVNIPLIPEVPLPKEIKEVDPRRIVGLTNSPDTLSHIRIERLKAMGLSGTASYAKMDRIMEELDYAEKVMNALHCPIINVANKAIEETAGIIVELLKTNGIKIIKDYDM</sequence>
<dbReference type="EC" id="2.7.11.32" evidence="5"/>
<evidence type="ECO:0000256" key="1">
    <source>
        <dbReference type="ARBA" id="ARBA00022527"/>
    </source>
</evidence>
<proteinExistence type="inferred from homology"/>
<keyword evidence="1 5" id="KW-0723">Serine/threonine-protein kinase</keyword>
<comment type="catalytic activity">
    <reaction evidence="5">
        <text>N(tele)-phospho-L-histidyl/O-phospho-L-threonyl-[pyruvate, phosphate dikinase] + phosphate + H(+) = N(tele)-phospho-L-histidyl/L-threonyl-[pyruvate, phosphate dikinase] + diphosphate</text>
        <dbReference type="Rhea" id="RHEA:43696"/>
        <dbReference type="Rhea" id="RHEA-COMP:10650"/>
        <dbReference type="Rhea" id="RHEA-COMP:10651"/>
        <dbReference type="ChEBI" id="CHEBI:15378"/>
        <dbReference type="ChEBI" id="CHEBI:30013"/>
        <dbReference type="ChEBI" id="CHEBI:33019"/>
        <dbReference type="ChEBI" id="CHEBI:43474"/>
        <dbReference type="ChEBI" id="CHEBI:61977"/>
        <dbReference type="ChEBI" id="CHEBI:83586"/>
        <dbReference type="EC" id="2.7.4.27"/>
    </reaction>
</comment>
<dbReference type="GeneID" id="35765361"/>
<name>A0A3L8GFW3_STRIN</name>
<dbReference type="EMBL" id="QLQD01000074">
    <property type="protein sequence ID" value="RLU55564.1"/>
    <property type="molecule type" value="Genomic_DNA"/>
</dbReference>
<keyword evidence="2 5" id="KW-0808">Transferase</keyword>
<dbReference type="KEGG" id="sio:DW64_08300"/>
<evidence type="ECO:0000313" key="6">
    <source>
        <dbReference type="EMBL" id="AHY16446.1"/>
    </source>
</evidence>
<evidence type="ECO:0000256" key="4">
    <source>
        <dbReference type="ARBA" id="ARBA00022777"/>
    </source>
</evidence>
<dbReference type="GO" id="GO:0004674">
    <property type="term" value="F:protein serine/threonine kinase activity"/>
    <property type="evidence" value="ECO:0007669"/>
    <property type="project" value="UniProtKB-UniRule"/>
</dbReference>
<dbReference type="OrthoDB" id="9782201at2"/>
<dbReference type="EC" id="2.7.4.27" evidence="5"/>
<dbReference type="STRING" id="1346.BMF34_08325"/>
<dbReference type="GO" id="GO:0043531">
    <property type="term" value="F:ADP binding"/>
    <property type="evidence" value="ECO:0007669"/>
    <property type="project" value="UniProtKB-UniRule"/>
</dbReference>
<dbReference type="AlphaFoldDB" id="A0A3L8GFW3"/>
<accession>A0A3L8GFW3</accession>
<evidence type="ECO:0000313" key="9">
    <source>
        <dbReference type="Proteomes" id="UP000269148"/>
    </source>
</evidence>
<feature type="binding site" evidence="5">
    <location>
        <begin position="151"/>
        <end position="158"/>
    </location>
    <ligand>
        <name>ADP</name>
        <dbReference type="ChEBI" id="CHEBI:456216"/>
    </ligand>
</feature>
<evidence type="ECO:0000256" key="5">
    <source>
        <dbReference type="HAMAP-Rule" id="MF_00921"/>
    </source>
</evidence>
<comment type="catalytic activity">
    <reaction evidence="5">
        <text>N(tele)-phospho-L-histidyl/L-threonyl-[pyruvate, phosphate dikinase] + ADP = N(tele)-phospho-L-histidyl/O-phospho-L-threonyl-[pyruvate, phosphate dikinase] + AMP + H(+)</text>
        <dbReference type="Rhea" id="RHEA:43692"/>
        <dbReference type="Rhea" id="RHEA-COMP:10650"/>
        <dbReference type="Rhea" id="RHEA-COMP:10651"/>
        <dbReference type="ChEBI" id="CHEBI:15378"/>
        <dbReference type="ChEBI" id="CHEBI:30013"/>
        <dbReference type="ChEBI" id="CHEBI:61977"/>
        <dbReference type="ChEBI" id="CHEBI:83586"/>
        <dbReference type="ChEBI" id="CHEBI:456215"/>
        <dbReference type="ChEBI" id="CHEBI:456216"/>
        <dbReference type="EC" id="2.7.11.32"/>
    </reaction>
</comment>
<dbReference type="PANTHER" id="PTHR31756:SF3">
    <property type="entry name" value="PYRUVATE, PHOSPHATE DIKINASE REGULATORY PROTEIN 1, CHLOROPLASTIC"/>
    <property type="match status" value="1"/>
</dbReference>
<dbReference type="Proteomes" id="UP000025245">
    <property type="component" value="Chromosome"/>
</dbReference>
<dbReference type="KEGG" id="siz:SI82_08415"/>
<dbReference type="InterPro" id="IPR026565">
    <property type="entry name" value="PPDK_reg"/>
</dbReference>
<comment type="similarity">
    <text evidence="5">Belongs to the pyruvate, phosphate/water dikinase regulatory protein family. PDRP subfamily.</text>
</comment>
<dbReference type="KEGG" id="siq:DQ08_08315"/>
<evidence type="ECO:0000256" key="2">
    <source>
        <dbReference type="ARBA" id="ARBA00022679"/>
    </source>
</evidence>
<evidence type="ECO:0000256" key="3">
    <source>
        <dbReference type="ARBA" id="ARBA00022741"/>
    </source>
</evidence>
<dbReference type="GO" id="GO:0005524">
    <property type="term" value="F:ATP binding"/>
    <property type="evidence" value="ECO:0007669"/>
    <property type="project" value="InterPro"/>
</dbReference>
<protein>
    <recommendedName>
        <fullName evidence="5">Putative pyruvate, phosphate dikinase regulatory protein</fullName>
        <shortName evidence="5">PPDK regulatory protein</shortName>
        <ecNumber evidence="5">2.7.11.32</ecNumber>
        <ecNumber evidence="5">2.7.4.27</ecNumber>
    </recommendedName>
</protein>
<dbReference type="HAMAP" id="MF_00921">
    <property type="entry name" value="PDRP"/>
    <property type="match status" value="1"/>
</dbReference>
<dbReference type="Proteomes" id="UP000269148">
    <property type="component" value="Unassembled WGS sequence"/>
</dbReference>
<evidence type="ECO:0000313" key="7">
    <source>
        <dbReference type="EMBL" id="RLU55564.1"/>
    </source>
</evidence>
<keyword evidence="4 5" id="KW-0418">Kinase</keyword>
<dbReference type="SMR" id="A0A3L8GFW3"/>
<keyword evidence="3 5" id="KW-0547">Nucleotide-binding</keyword>
<dbReference type="PANTHER" id="PTHR31756">
    <property type="entry name" value="PYRUVATE, PHOSPHATE DIKINASE REGULATORY PROTEIN 1, CHLOROPLASTIC"/>
    <property type="match status" value="1"/>
</dbReference>
<dbReference type="GO" id="GO:0016776">
    <property type="term" value="F:phosphotransferase activity, phosphate group as acceptor"/>
    <property type="evidence" value="ECO:0007669"/>
    <property type="project" value="UniProtKB-UniRule"/>
</dbReference>
<gene>
    <name evidence="7" type="ORF">DIY07_08425</name>
    <name evidence="6" type="ORF">DQ08_08315</name>
</gene>
<evidence type="ECO:0000313" key="8">
    <source>
        <dbReference type="Proteomes" id="UP000025245"/>
    </source>
</evidence>
<dbReference type="EMBL" id="CP007586">
    <property type="protein sequence ID" value="AHY16446.1"/>
    <property type="molecule type" value="Genomic_DNA"/>
</dbReference>
<dbReference type="NCBIfam" id="NF003742">
    <property type="entry name" value="PRK05339.1"/>
    <property type="match status" value="1"/>
</dbReference>
<dbReference type="Pfam" id="PF03618">
    <property type="entry name" value="Kinase-PPPase"/>
    <property type="match status" value="1"/>
</dbReference>
<dbReference type="InterPro" id="IPR005177">
    <property type="entry name" value="Kinase-pyrophosphorylase"/>
</dbReference>
<dbReference type="RefSeq" id="WP_003101993.1">
    <property type="nucleotide sequence ID" value="NZ_CP010783.1"/>
</dbReference>